<evidence type="ECO:0000313" key="3">
    <source>
        <dbReference type="EMBL" id="MCM6763846.1"/>
    </source>
</evidence>
<keyword evidence="4" id="KW-1185">Reference proteome</keyword>
<dbReference type="RefSeq" id="WP_251947289.1">
    <property type="nucleotide sequence ID" value="NZ_JAMRYM010000087.1"/>
</dbReference>
<accession>A0A9X2E3S9</accession>
<dbReference type="InterPro" id="IPR000073">
    <property type="entry name" value="AB_hydrolase_1"/>
</dbReference>
<feature type="chain" id="PRO_5040903114" evidence="1">
    <location>
        <begin position="22"/>
        <end position="377"/>
    </location>
</feature>
<dbReference type="EMBL" id="JAMRYM010000087">
    <property type="protein sequence ID" value="MCM6763846.1"/>
    <property type="molecule type" value="Genomic_DNA"/>
</dbReference>
<evidence type="ECO:0000259" key="2">
    <source>
        <dbReference type="Pfam" id="PF00561"/>
    </source>
</evidence>
<dbReference type="Proteomes" id="UP001155240">
    <property type="component" value="Unassembled WGS sequence"/>
</dbReference>
<name>A0A9X2E3S9_9MICO</name>
<dbReference type="AlphaFoldDB" id="A0A9X2E3S9"/>
<feature type="domain" description="AB hydrolase-1" evidence="2">
    <location>
        <begin position="149"/>
        <end position="258"/>
    </location>
</feature>
<dbReference type="GO" id="GO:0003824">
    <property type="term" value="F:catalytic activity"/>
    <property type="evidence" value="ECO:0007669"/>
    <property type="project" value="UniProtKB-ARBA"/>
</dbReference>
<reference evidence="3" key="1">
    <citation type="submission" date="2022-06" db="EMBL/GenBank/DDBJ databases">
        <title>Whole genome shotgun sequencing (WGS) of Rathayibacter sp. ZW T2_19, isolated from stored onions (Allium cepa).</title>
        <authorList>
            <person name="Stoll D.A."/>
            <person name="Huch M."/>
        </authorList>
    </citation>
    <scope>NUCLEOTIDE SEQUENCE</scope>
    <source>
        <strain evidence="3">ZW T2_19</strain>
    </source>
</reference>
<protein>
    <submittedName>
        <fullName evidence="3">Prolyl oligopeptidase family serine peptidase</fullName>
    </submittedName>
</protein>
<dbReference type="InterPro" id="IPR029058">
    <property type="entry name" value="AB_hydrolase_fold"/>
</dbReference>
<evidence type="ECO:0000256" key="1">
    <source>
        <dbReference type="SAM" id="SignalP"/>
    </source>
</evidence>
<comment type="caution">
    <text evidence="3">The sequence shown here is derived from an EMBL/GenBank/DDBJ whole genome shotgun (WGS) entry which is preliminary data.</text>
</comment>
<feature type="signal peptide" evidence="1">
    <location>
        <begin position="1"/>
        <end position="21"/>
    </location>
</feature>
<dbReference type="Pfam" id="PF00561">
    <property type="entry name" value="Abhydrolase_1"/>
    <property type="match status" value="1"/>
</dbReference>
<dbReference type="Gene3D" id="3.40.50.1820">
    <property type="entry name" value="alpha/beta hydrolase"/>
    <property type="match status" value="1"/>
</dbReference>
<gene>
    <name evidence="3" type="ORF">NB037_15620</name>
</gene>
<dbReference type="SUPFAM" id="SSF53474">
    <property type="entry name" value="alpha/beta-Hydrolases"/>
    <property type="match status" value="1"/>
</dbReference>
<keyword evidence="1" id="KW-0732">Signal</keyword>
<evidence type="ECO:0000313" key="4">
    <source>
        <dbReference type="Proteomes" id="UP001155240"/>
    </source>
</evidence>
<proteinExistence type="predicted"/>
<organism evidence="3 4">
    <name type="scientific">Rathayibacter rubneri</name>
    <dbReference type="NCBI Taxonomy" id="2950106"/>
    <lineage>
        <taxon>Bacteria</taxon>
        <taxon>Bacillati</taxon>
        <taxon>Actinomycetota</taxon>
        <taxon>Actinomycetes</taxon>
        <taxon>Micrococcales</taxon>
        <taxon>Microbacteriaceae</taxon>
        <taxon>Rathayibacter</taxon>
    </lineage>
</organism>
<sequence>MRLATAAALSAAALSAAVAGAAAAGVLLARRVVLPGRPRFVRLHSVTASAVVLDADSATARPGTFGLWSPERDGHLRIGAVLGHDARRARIRREVLASSGAPLRPGPVRWTGHVFSRPEELDPAVRTVLVPVPGGTAPAWVLPGSDVWFVHVHGIRTSRVTALRSVPVAQRLGATSIVPSFRGDGDGPDVPRGASTLGQTEWQDVDAALEYAVAHGASSLVLVGWSLGAQIALLLAERSAHRGRIAGLVLVSPATDWRGAIRHGARRVGLPVGAARLAEWALGDRILHRPAGLPVPIDLEALDWGAGERVAVPTLVLHSVGDPEVPFALTERFAAANPRTVEVVAFADAAHGGEYNLDPERFDRAVGEWAVRTIPTV</sequence>